<evidence type="ECO:0000256" key="1">
    <source>
        <dbReference type="SAM" id="MobiDB-lite"/>
    </source>
</evidence>
<proteinExistence type="predicted"/>
<name>A0ABR3YK77_9PEZI</name>
<comment type="caution">
    <text evidence="2">The sequence shown here is derived from an EMBL/GenBank/DDBJ whole genome shotgun (WGS) entry which is preliminary data.</text>
</comment>
<feature type="region of interest" description="Disordered" evidence="1">
    <location>
        <begin position="136"/>
        <end position="157"/>
    </location>
</feature>
<dbReference type="Proteomes" id="UP001583280">
    <property type="component" value="Unassembled WGS sequence"/>
</dbReference>
<gene>
    <name evidence="2" type="ORF">Cpir12675_006197</name>
</gene>
<sequence length="179" mass="20572">MRSSSYRPDDVSTSLRSLWEEAMTLPQRTLSVKQPSGVLPRRSYRQHQKTHSSFSMPRRHATDATKYQQHTRSTSTMSRSITMEYLPRHAPPPTPLSLNPMPCQVRDKTGQFHVVPDTMSHFEILAQPHAQVLPQLDGRNSPLLADDKSSAETAHSRSERFSLRLRKWLSLRGRSPMRE</sequence>
<dbReference type="EMBL" id="JAWDJO010000264">
    <property type="protein sequence ID" value="KAL1888360.1"/>
    <property type="molecule type" value="Genomic_DNA"/>
</dbReference>
<feature type="region of interest" description="Disordered" evidence="1">
    <location>
        <begin position="30"/>
        <end position="77"/>
    </location>
</feature>
<feature type="compositionally biased region" description="Basic and acidic residues" evidence="1">
    <location>
        <begin position="145"/>
        <end position="157"/>
    </location>
</feature>
<evidence type="ECO:0000313" key="3">
    <source>
        <dbReference type="Proteomes" id="UP001583280"/>
    </source>
</evidence>
<organism evidence="2 3">
    <name type="scientific">Ceratocystis pirilliformis</name>
    <dbReference type="NCBI Taxonomy" id="259994"/>
    <lineage>
        <taxon>Eukaryota</taxon>
        <taxon>Fungi</taxon>
        <taxon>Dikarya</taxon>
        <taxon>Ascomycota</taxon>
        <taxon>Pezizomycotina</taxon>
        <taxon>Sordariomycetes</taxon>
        <taxon>Hypocreomycetidae</taxon>
        <taxon>Microascales</taxon>
        <taxon>Ceratocystidaceae</taxon>
        <taxon>Ceratocystis</taxon>
    </lineage>
</organism>
<accession>A0ABR3YK77</accession>
<protein>
    <submittedName>
        <fullName evidence="2">Uncharacterized protein</fullName>
    </submittedName>
</protein>
<keyword evidence="3" id="KW-1185">Reference proteome</keyword>
<reference evidence="2 3" key="1">
    <citation type="journal article" date="2024" name="IMA Fungus">
        <title>IMA Genome - F19 : A genome assembly and annotation guide to empower mycologists, including annotated draft genome sequences of Ceratocystis pirilliformis, Diaporthe australafricana, Fusarium ophioides, Paecilomyces lecythidis, and Sporothrix stenoceras.</title>
        <authorList>
            <person name="Aylward J."/>
            <person name="Wilson A.M."/>
            <person name="Visagie C.M."/>
            <person name="Spraker J."/>
            <person name="Barnes I."/>
            <person name="Buitendag C."/>
            <person name="Ceriani C."/>
            <person name="Del Mar Angel L."/>
            <person name="du Plessis D."/>
            <person name="Fuchs T."/>
            <person name="Gasser K."/>
            <person name="Kramer D."/>
            <person name="Li W."/>
            <person name="Munsamy K."/>
            <person name="Piso A."/>
            <person name="Price J.L."/>
            <person name="Sonnekus B."/>
            <person name="Thomas C."/>
            <person name="van der Nest A."/>
            <person name="van Dijk A."/>
            <person name="van Heerden A."/>
            <person name="van Vuuren N."/>
            <person name="Yilmaz N."/>
            <person name="Duong T.A."/>
            <person name="van der Merwe N.A."/>
            <person name="Wingfield M.J."/>
            <person name="Wingfield B.D."/>
        </authorList>
    </citation>
    <scope>NUCLEOTIDE SEQUENCE [LARGE SCALE GENOMIC DNA]</scope>
    <source>
        <strain evidence="2 3">CMW 12675</strain>
    </source>
</reference>
<evidence type="ECO:0000313" key="2">
    <source>
        <dbReference type="EMBL" id="KAL1888360.1"/>
    </source>
</evidence>